<accession>A0A4U5NZN2</accession>
<name>A0A4U5NZN2_STECR</name>
<evidence type="ECO:0000313" key="1">
    <source>
        <dbReference type="EMBL" id="TKR88803.1"/>
    </source>
</evidence>
<dbReference type="AlphaFoldDB" id="A0A4U5NZN2"/>
<reference evidence="1 2" key="1">
    <citation type="journal article" date="2015" name="Genome Biol.">
        <title>Comparative genomics of Steinernema reveals deeply conserved gene regulatory networks.</title>
        <authorList>
            <person name="Dillman A.R."/>
            <person name="Macchietto M."/>
            <person name="Porter C.F."/>
            <person name="Rogers A."/>
            <person name="Williams B."/>
            <person name="Antoshechkin I."/>
            <person name="Lee M.M."/>
            <person name="Goodwin Z."/>
            <person name="Lu X."/>
            <person name="Lewis E.E."/>
            <person name="Goodrich-Blair H."/>
            <person name="Stock S.P."/>
            <person name="Adams B.J."/>
            <person name="Sternberg P.W."/>
            <person name="Mortazavi A."/>
        </authorList>
    </citation>
    <scope>NUCLEOTIDE SEQUENCE [LARGE SCALE GENOMIC DNA]</scope>
    <source>
        <strain evidence="1 2">ALL</strain>
    </source>
</reference>
<dbReference type="EMBL" id="AZBU02000003">
    <property type="protein sequence ID" value="TKR88803.1"/>
    <property type="molecule type" value="Genomic_DNA"/>
</dbReference>
<protein>
    <submittedName>
        <fullName evidence="1">Uncharacterized protein</fullName>
    </submittedName>
</protein>
<keyword evidence="2" id="KW-1185">Reference proteome</keyword>
<evidence type="ECO:0000313" key="2">
    <source>
        <dbReference type="Proteomes" id="UP000298663"/>
    </source>
</evidence>
<reference evidence="1 2" key="2">
    <citation type="journal article" date="2019" name="G3 (Bethesda)">
        <title>Hybrid Assembly of the Genome of the Entomopathogenic Nematode Steinernema carpocapsae Identifies the X-Chromosome.</title>
        <authorList>
            <person name="Serra L."/>
            <person name="Macchietto M."/>
            <person name="Macias-Munoz A."/>
            <person name="McGill C.J."/>
            <person name="Rodriguez I.M."/>
            <person name="Rodriguez B."/>
            <person name="Murad R."/>
            <person name="Mortazavi A."/>
        </authorList>
    </citation>
    <scope>NUCLEOTIDE SEQUENCE [LARGE SCALE GENOMIC DNA]</scope>
    <source>
        <strain evidence="1 2">ALL</strain>
    </source>
</reference>
<gene>
    <name evidence="1" type="ORF">L596_012990</name>
</gene>
<organism evidence="1 2">
    <name type="scientific">Steinernema carpocapsae</name>
    <name type="common">Entomopathogenic nematode</name>
    <dbReference type="NCBI Taxonomy" id="34508"/>
    <lineage>
        <taxon>Eukaryota</taxon>
        <taxon>Metazoa</taxon>
        <taxon>Ecdysozoa</taxon>
        <taxon>Nematoda</taxon>
        <taxon>Chromadorea</taxon>
        <taxon>Rhabditida</taxon>
        <taxon>Tylenchina</taxon>
        <taxon>Panagrolaimomorpha</taxon>
        <taxon>Strongyloidoidea</taxon>
        <taxon>Steinernematidae</taxon>
        <taxon>Steinernema</taxon>
    </lineage>
</organism>
<sequence length="66" mass="7444">MLFAKALQVLVVVQHRCSLITEVVTQAVLRHREISIEDGFFGLDAVQNRAPVGVRSLDQFLDRCSF</sequence>
<comment type="caution">
    <text evidence="1">The sequence shown here is derived from an EMBL/GenBank/DDBJ whole genome shotgun (WGS) entry which is preliminary data.</text>
</comment>
<dbReference type="Proteomes" id="UP000298663">
    <property type="component" value="Unassembled WGS sequence"/>
</dbReference>
<proteinExistence type="predicted"/>